<proteinExistence type="predicted"/>
<dbReference type="AlphaFoldDB" id="U5FQE4"/>
<dbReference type="HOGENOM" id="CLU_2578334_0_0_1"/>
<evidence type="ECO:0000313" key="1">
    <source>
        <dbReference type="EMBL" id="PNT05546.1"/>
    </source>
</evidence>
<dbReference type="InParanoid" id="U5FQE4"/>
<sequence length="81" mass="9237">MYVVLICKMCNNTICKTRQKKALLKNGGNNLNNDNLISLFSSNGQSNVVDKGFPRCYKGLKPLFTNRQKIKFINNIKLRSI</sequence>
<organism evidence="1 2">
    <name type="scientific">Populus trichocarpa</name>
    <name type="common">Western balsam poplar</name>
    <name type="synonym">Populus balsamifera subsp. trichocarpa</name>
    <dbReference type="NCBI Taxonomy" id="3694"/>
    <lineage>
        <taxon>Eukaryota</taxon>
        <taxon>Viridiplantae</taxon>
        <taxon>Streptophyta</taxon>
        <taxon>Embryophyta</taxon>
        <taxon>Tracheophyta</taxon>
        <taxon>Spermatophyta</taxon>
        <taxon>Magnoliopsida</taxon>
        <taxon>eudicotyledons</taxon>
        <taxon>Gunneridae</taxon>
        <taxon>Pentapetalae</taxon>
        <taxon>rosids</taxon>
        <taxon>fabids</taxon>
        <taxon>Malpighiales</taxon>
        <taxon>Salicaceae</taxon>
        <taxon>Saliceae</taxon>
        <taxon>Populus</taxon>
    </lineage>
</organism>
<accession>U5FQE4</accession>
<dbReference type="EMBL" id="CM009303">
    <property type="protein sequence ID" value="PNT05546.1"/>
    <property type="molecule type" value="Genomic_DNA"/>
</dbReference>
<protein>
    <submittedName>
        <fullName evidence="1">Uncharacterized protein</fullName>
    </submittedName>
</protein>
<dbReference type="Proteomes" id="UP000006729">
    <property type="component" value="Chromosome 14"/>
</dbReference>
<gene>
    <name evidence="1" type="ORF">POPTR_014G178600</name>
</gene>
<keyword evidence="2" id="KW-1185">Reference proteome</keyword>
<name>U5FQE4_POPTR</name>
<reference evidence="1 2" key="1">
    <citation type="journal article" date="2006" name="Science">
        <title>The genome of black cottonwood, Populus trichocarpa (Torr. &amp; Gray).</title>
        <authorList>
            <person name="Tuskan G.A."/>
            <person name="Difazio S."/>
            <person name="Jansson S."/>
            <person name="Bohlmann J."/>
            <person name="Grigoriev I."/>
            <person name="Hellsten U."/>
            <person name="Putnam N."/>
            <person name="Ralph S."/>
            <person name="Rombauts S."/>
            <person name="Salamov A."/>
            <person name="Schein J."/>
            <person name="Sterck L."/>
            <person name="Aerts A."/>
            <person name="Bhalerao R.R."/>
            <person name="Bhalerao R.P."/>
            <person name="Blaudez D."/>
            <person name="Boerjan W."/>
            <person name="Brun A."/>
            <person name="Brunner A."/>
            <person name="Busov V."/>
            <person name="Campbell M."/>
            <person name="Carlson J."/>
            <person name="Chalot M."/>
            <person name="Chapman J."/>
            <person name="Chen G.L."/>
            <person name="Cooper D."/>
            <person name="Coutinho P.M."/>
            <person name="Couturier J."/>
            <person name="Covert S."/>
            <person name="Cronk Q."/>
            <person name="Cunningham R."/>
            <person name="Davis J."/>
            <person name="Degroeve S."/>
            <person name="Dejardin A."/>
            <person name="Depamphilis C."/>
            <person name="Detter J."/>
            <person name="Dirks B."/>
            <person name="Dubchak I."/>
            <person name="Duplessis S."/>
            <person name="Ehlting J."/>
            <person name="Ellis B."/>
            <person name="Gendler K."/>
            <person name="Goodstein D."/>
            <person name="Gribskov M."/>
            <person name="Grimwood J."/>
            <person name="Groover A."/>
            <person name="Gunter L."/>
            <person name="Hamberger B."/>
            <person name="Heinze B."/>
            <person name="Helariutta Y."/>
            <person name="Henrissat B."/>
            <person name="Holligan D."/>
            <person name="Holt R."/>
            <person name="Huang W."/>
            <person name="Islam-Faridi N."/>
            <person name="Jones S."/>
            <person name="Jones-Rhoades M."/>
            <person name="Jorgensen R."/>
            <person name="Joshi C."/>
            <person name="Kangasjarvi J."/>
            <person name="Karlsson J."/>
            <person name="Kelleher C."/>
            <person name="Kirkpatrick R."/>
            <person name="Kirst M."/>
            <person name="Kohler A."/>
            <person name="Kalluri U."/>
            <person name="Larimer F."/>
            <person name="Leebens-Mack J."/>
            <person name="Leple J.C."/>
            <person name="Locascio P."/>
            <person name="Lou Y."/>
            <person name="Lucas S."/>
            <person name="Martin F."/>
            <person name="Montanini B."/>
            <person name="Napoli C."/>
            <person name="Nelson D.R."/>
            <person name="Nelson C."/>
            <person name="Nieminen K."/>
            <person name="Nilsson O."/>
            <person name="Pereda V."/>
            <person name="Peter G."/>
            <person name="Philippe R."/>
            <person name="Pilate G."/>
            <person name="Poliakov A."/>
            <person name="Razumovskaya J."/>
            <person name="Richardson P."/>
            <person name="Rinaldi C."/>
            <person name="Ritland K."/>
            <person name="Rouze P."/>
            <person name="Ryaboy D."/>
            <person name="Schmutz J."/>
            <person name="Schrader J."/>
            <person name="Segerman B."/>
            <person name="Shin H."/>
            <person name="Siddiqui A."/>
            <person name="Sterky F."/>
            <person name="Terry A."/>
            <person name="Tsai C.J."/>
            <person name="Uberbacher E."/>
            <person name="Unneberg P."/>
            <person name="Vahala J."/>
            <person name="Wall K."/>
            <person name="Wessler S."/>
            <person name="Yang G."/>
            <person name="Yin T."/>
            <person name="Douglas C."/>
            <person name="Marra M."/>
            <person name="Sandberg G."/>
            <person name="Van de Peer Y."/>
            <person name="Rokhsar D."/>
        </authorList>
    </citation>
    <scope>NUCLEOTIDE SEQUENCE [LARGE SCALE GENOMIC DNA]</scope>
    <source>
        <strain evidence="2">cv. Nisqually</strain>
    </source>
</reference>
<evidence type="ECO:0000313" key="2">
    <source>
        <dbReference type="Proteomes" id="UP000006729"/>
    </source>
</evidence>